<dbReference type="Proteomes" id="UP000501558">
    <property type="component" value="Chromosome"/>
</dbReference>
<dbReference type="EMBL" id="CP047628">
    <property type="protein sequence ID" value="QIW58255.1"/>
    <property type="molecule type" value="Genomic_DNA"/>
</dbReference>
<dbReference type="Gene3D" id="3.20.80.10">
    <property type="entry name" value="Regulatory factor, effector binding domain"/>
    <property type="match status" value="1"/>
</dbReference>
<feature type="domain" description="AraC effector-binding" evidence="1">
    <location>
        <begin position="1"/>
        <end position="151"/>
    </location>
</feature>
<dbReference type="PANTHER" id="PTHR36444">
    <property type="entry name" value="TRANSCRIPTIONAL REGULATOR PROTEIN YOBU-RELATED"/>
    <property type="match status" value="1"/>
</dbReference>
<dbReference type="PANTHER" id="PTHR36444:SF2">
    <property type="entry name" value="TRANSCRIPTIONAL REGULATOR PROTEIN YOBU-RELATED"/>
    <property type="match status" value="1"/>
</dbReference>
<accession>A0AAE6YLI9</accession>
<protein>
    <submittedName>
        <fullName evidence="2">AraC family transcriptional regulator</fullName>
    </submittedName>
</protein>
<evidence type="ECO:0000259" key="1">
    <source>
        <dbReference type="SMART" id="SM00871"/>
    </source>
</evidence>
<dbReference type="AlphaFoldDB" id="A0AAE6YLI9"/>
<organism evidence="2 3">
    <name type="scientific">Pseudolactococcus raffinolactis</name>
    <dbReference type="NCBI Taxonomy" id="1366"/>
    <lineage>
        <taxon>Bacteria</taxon>
        <taxon>Bacillati</taxon>
        <taxon>Bacillota</taxon>
        <taxon>Bacilli</taxon>
        <taxon>Lactobacillales</taxon>
        <taxon>Streptococcaceae</taxon>
        <taxon>Pseudolactococcus</taxon>
    </lineage>
</organism>
<dbReference type="SMART" id="SM00871">
    <property type="entry name" value="AraC_E_bind"/>
    <property type="match status" value="1"/>
</dbReference>
<keyword evidence="3" id="KW-1185">Reference proteome</keyword>
<dbReference type="InterPro" id="IPR029441">
    <property type="entry name" value="Cass2"/>
</dbReference>
<dbReference type="SUPFAM" id="SSF55136">
    <property type="entry name" value="Probable bacterial effector-binding domain"/>
    <property type="match status" value="1"/>
</dbReference>
<proteinExistence type="predicted"/>
<reference evidence="2 3" key="1">
    <citation type="submission" date="2019-12" db="EMBL/GenBank/DDBJ databases">
        <title>Whole genome sequences of Lactococcus raffinolactis strains isolated from sewage.</title>
        <authorList>
            <person name="Ybazeta G."/>
            <person name="Ross M."/>
            <person name="Brabant-Kirwan D."/>
            <person name="Saleh M."/>
            <person name="Dillon J.A."/>
            <person name="Splinter K."/>
            <person name="Nokhbeh R."/>
        </authorList>
    </citation>
    <scope>NUCLEOTIDE SEQUENCE [LARGE SCALE GENOMIC DNA]</scope>
    <source>
        <strain evidence="2 3">Lr_19_14</strain>
    </source>
</reference>
<sequence>MDYEVVTLAEKKVVGISTRTNNFAPDMGEKIGQLWQQFYDENIYPKIPNKENAKALGIYTEYEADEKADYTVMVACEVSETSDGFETRLIKAGKYAKFVVKAEQDQVFAEVAAAWHDIWQMVLPRSFDADFEEYQESLEKDAEVHVYIGLKA</sequence>
<dbReference type="InterPro" id="IPR010499">
    <property type="entry name" value="AraC_E-bd"/>
</dbReference>
<dbReference type="InterPro" id="IPR011256">
    <property type="entry name" value="Reg_factor_effector_dom_sf"/>
</dbReference>
<name>A0AAE6YLI9_9LACT</name>
<dbReference type="RefSeq" id="WP_167841231.1">
    <property type="nucleotide sequence ID" value="NZ_CP047628.1"/>
</dbReference>
<dbReference type="Pfam" id="PF14526">
    <property type="entry name" value="Cass2"/>
    <property type="match status" value="1"/>
</dbReference>
<dbReference type="InterPro" id="IPR053182">
    <property type="entry name" value="YobU-like_regulator"/>
</dbReference>
<gene>
    <name evidence="2" type="ORF">GU334_04785</name>
</gene>
<evidence type="ECO:0000313" key="2">
    <source>
        <dbReference type="EMBL" id="QIW58255.1"/>
    </source>
</evidence>
<evidence type="ECO:0000313" key="3">
    <source>
        <dbReference type="Proteomes" id="UP000501558"/>
    </source>
</evidence>